<dbReference type="PROSITE" id="PS00216">
    <property type="entry name" value="SUGAR_TRANSPORT_1"/>
    <property type="match status" value="1"/>
</dbReference>
<dbReference type="PANTHER" id="PTHR23508:SF10">
    <property type="entry name" value="CARBOXYLIC ACID TRANSPORTER PROTEIN HOMOLOG"/>
    <property type="match status" value="1"/>
</dbReference>
<evidence type="ECO:0000259" key="6">
    <source>
        <dbReference type="PROSITE" id="PS50850"/>
    </source>
</evidence>
<feature type="domain" description="Major facilitator superfamily (MFS) profile" evidence="6">
    <location>
        <begin position="12"/>
        <end position="392"/>
    </location>
</feature>
<dbReference type="EMBL" id="JAGSGD010000001">
    <property type="protein sequence ID" value="MBR7621276.1"/>
    <property type="molecule type" value="Genomic_DNA"/>
</dbReference>
<evidence type="ECO:0000256" key="1">
    <source>
        <dbReference type="ARBA" id="ARBA00004141"/>
    </source>
</evidence>
<name>A0A941D353_9CAUL</name>
<feature type="transmembrane region" description="Helical" evidence="5">
    <location>
        <begin position="77"/>
        <end position="97"/>
    </location>
</feature>
<keyword evidence="8" id="KW-1185">Reference proteome</keyword>
<comment type="subcellular location">
    <subcellularLocation>
        <location evidence="1">Membrane</location>
        <topology evidence="1">Multi-pass membrane protein</topology>
    </subcellularLocation>
</comment>
<dbReference type="InterPro" id="IPR011701">
    <property type="entry name" value="MFS"/>
</dbReference>
<evidence type="ECO:0000256" key="3">
    <source>
        <dbReference type="ARBA" id="ARBA00022989"/>
    </source>
</evidence>
<dbReference type="PROSITE" id="PS00217">
    <property type="entry name" value="SUGAR_TRANSPORT_2"/>
    <property type="match status" value="1"/>
</dbReference>
<dbReference type="PANTHER" id="PTHR23508">
    <property type="entry name" value="CARBOXYLIC ACID TRANSPORTER PROTEIN HOMOLOG"/>
    <property type="match status" value="1"/>
</dbReference>
<accession>A0A941D353</accession>
<feature type="transmembrane region" description="Helical" evidence="5">
    <location>
        <begin position="134"/>
        <end position="155"/>
    </location>
</feature>
<keyword evidence="2 5" id="KW-0812">Transmembrane</keyword>
<feature type="transmembrane region" description="Helical" evidence="5">
    <location>
        <begin position="252"/>
        <end position="271"/>
    </location>
</feature>
<organism evidence="7 8">
    <name type="scientific">Phenylobacterium glaciei</name>
    <dbReference type="NCBI Taxonomy" id="2803784"/>
    <lineage>
        <taxon>Bacteria</taxon>
        <taxon>Pseudomonadati</taxon>
        <taxon>Pseudomonadota</taxon>
        <taxon>Alphaproteobacteria</taxon>
        <taxon>Caulobacterales</taxon>
        <taxon>Caulobacteraceae</taxon>
        <taxon>Phenylobacterium</taxon>
    </lineage>
</organism>
<dbReference type="AlphaFoldDB" id="A0A941D353"/>
<dbReference type="RefSeq" id="WP_215342321.1">
    <property type="nucleotide sequence ID" value="NZ_JAGSGD010000001.1"/>
</dbReference>
<gene>
    <name evidence="7" type="ORF">JKL49_17915</name>
</gene>
<feature type="transmembrane region" description="Helical" evidence="5">
    <location>
        <begin position="369"/>
        <end position="390"/>
    </location>
</feature>
<evidence type="ECO:0000256" key="4">
    <source>
        <dbReference type="ARBA" id="ARBA00023136"/>
    </source>
</evidence>
<dbReference type="GO" id="GO:0005886">
    <property type="term" value="C:plasma membrane"/>
    <property type="evidence" value="ECO:0007669"/>
    <property type="project" value="TreeGrafter"/>
</dbReference>
<protein>
    <submittedName>
        <fullName evidence="7">MFS transporter</fullName>
    </submittedName>
</protein>
<dbReference type="SUPFAM" id="SSF103473">
    <property type="entry name" value="MFS general substrate transporter"/>
    <property type="match status" value="1"/>
</dbReference>
<dbReference type="Gene3D" id="1.20.1250.20">
    <property type="entry name" value="MFS general substrate transporter like domains"/>
    <property type="match status" value="2"/>
</dbReference>
<evidence type="ECO:0000313" key="7">
    <source>
        <dbReference type="EMBL" id="MBR7621276.1"/>
    </source>
</evidence>
<sequence length="396" mass="40805">MTAAKRLSPGFIVAICFCIAALEGYDIQAFGVSAPHLAPELHLNPGQMGWAGSAAMIGLVIGALTGGLFADRVGRRPVLAVSVATFGVFSVATAMAHNFEALTLSRLLTGIGFGGAMPNLIAIATEISTPAKRAATTTSMFCGLPAGGSLVALLASNGGETLDWRTIFLIGGALPLLLTPVILFLLPETRPQHDPAADRGLARGLFSERRALTTLLIWIVFGLDLLVTYLLLNWLPTLVVAKGFTAADGAAASLWFNGFSVMGALLLGWLADRVGFRWPLLAVFLVLAGAMYGLAQAVTLPAIFGFAAAAGFTVVGGLYVLYALAPIYYPVHVRAAGAGAAIAVGRLGSIAGPLIAGELRGAGYSAGQVFQSMVPVVLVGAVAVFALMSVGRPVKD</sequence>
<dbReference type="InterPro" id="IPR020846">
    <property type="entry name" value="MFS_dom"/>
</dbReference>
<dbReference type="InterPro" id="IPR036259">
    <property type="entry name" value="MFS_trans_sf"/>
</dbReference>
<dbReference type="Proteomes" id="UP000622580">
    <property type="component" value="Unassembled WGS sequence"/>
</dbReference>
<feature type="transmembrane region" description="Helical" evidence="5">
    <location>
        <begin position="211"/>
        <end position="232"/>
    </location>
</feature>
<evidence type="ECO:0000256" key="5">
    <source>
        <dbReference type="SAM" id="Phobius"/>
    </source>
</evidence>
<feature type="transmembrane region" description="Helical" evidence="5">
    <location>
        <begin position="167"/>
        <end position="186"/>
    </location>
</feature>
<dbReference type="PROSITE" id="PS50850">
    <property type="entry name" value="MFS"/>
    <property type="match status" value="1"/>
</dbReference>
<dbReference type="InterPro" id="IPR005829">
    <property type="entry name" value="Sugar_transporter_CS"/>
</dbReference>
<proteinExistence type="predicted"/>
<evidence type="ECO:0000313" key="8">
    <source>
        <dbReference type="Proteomes" id="UP000622580"/>
    </source>
</evidence>
<reference evidence="7" key="1">
    <citation type="submission" date="2021-04" db="EMBL/GenBank/DDBJ databases">
        <title>Draft genome assembly of strain Phenylobacterium sp. 20VBR1 using MiniION and Illumina platforms.</title>
        <authorList>
            <person name="Thomas F.A."/>
            <person name="Krishnan K.P."/>
            <person name="Sinha R.K."/>
        </authorList>
    </citation>
    <scope>NUCLEOTIDE SEQUENCE</scope>
    <source>
        <strain evidence="7">20VBR1</strain>
    </source>
</reference>
<feature type="transmembrane region" description="Helical" evidence="5">
    <location>
        <begin position="103"/>
        <end position="122"/>
    </location>
</feature>
<feature type="transmembrane region" description="Helical" evidence="5">
    <location>
        <begin position="48"/>
        <end position="70"/>
    </location>
</feature>
<comment type="caution">
    <text evidence="7">The sequence shown here is derived from an EMBL/GenBank/DDBJ whole genome shotgun (WGS) entry which is preliminary data.</text>
</comment>
<feature type="transmembrane region" description="Helical" evidence="5">
    <location>
        <begin position="301"/>
        <end position="324"/>
    </location>
</feature>
<dbReference type="Pfam" id="PF07690">
    <property type="entry name" value="MFS_1"/>
    <property type="match status" value="1"/>
</dbReference>
<dbReference type="GO" id="GO:0046943">
    <property type="term" value="F:carboxylic acid transmembrane transporter activity"/>
    <property type="evidence" value="ECO:0007669"/>
    <property type="project" value="TreeGrafter"/>
</dbReference>
<keyword evidence="3 5" id="KW-1133">Transmembrane helix</keyword>
<feature type="transmembrane region" description="Helical" evidence="5">
    <location>
        <begin position="336"/>
        <end position="357"/>
    </location>
</feature>
<keyword evidence="4 5" id="KW-0472">Membrane</keyword>
<feature type="transmembrane region" description="Helical" evidence="5">
    <location>
        <begin position="278"/>
        <end position="295"/>
    </location>
</feature>
<evidence type="ECO:0000256" key="2">
    <source>
        <dbReference type="ARBA" id="ARBA00022692"/>
    </source>
</evidence>